<feature type="region of interest" description="Disordered" evidence="1">
    <location>
        <begin position="180"/>
        <end position="215"/>
    </location>
</feature>
<dbReference type="Proteomes" id="UP000039324">
    <property type="component" value="Unassembled WGS sequence"/>
</dbReference>
<reference evidence="2 3" key="1">
    <citation type="submission" date="2015-02" db="EMBL/GenBank/DDBJ databases">
        <authorList>
            <person name="Chooi Y.-H."/>
        </authorList>
    </citation>
    <scope>NUCLEOTIDE SEQUENCE [LARGE SCALE GENOMIC DNA]</scope>
    <source>
        <strain evidence="2">E3</strain>
    </source>
</reference>
<sequence length="215" mass="25519">MNLFILSACPRQCAQWMFDVHIVKIITEAIQMLCVAKRMRDPEADHSGLYGASHVNHPVTIWVRESAENYRWTMALCDAMHDEWKYRFDHEESRVHGAYQKMLLLDPPRDEAFPQRSLTKFAQAMPEEYRCDDSIEAYHRYYQSPDKQRLASWRKRDRPDWFVPDPRFFGLRLRRLAKEGKRRARDTDVKSEPVEDGIGPAPIVERLRPRKKKTT</sequence>
<evidence type="ECO:0000313" key="3">
    <source>
        <dbReference type="Proteomes" id="UP000039324"/>
    </source>
</evidence>
<keyword evidence="3" id="KW-1185">Reference proteome</keyword>
<proteinExistence type="predicted"/>
<gene>
    <name evidence="2" type="ORF">PBRA_005001</name>
</gene>
<protein>
    <submittedName>
        <fullName evidence="2">Uncharacterized protein</fullName>
    </submittedName>
</protein>
<name>A0A0G4IMJ8_PLABS</name>
<dbReference type="AlphaFoldDB" id="A0A0G4IMJ8"/>
<accession>A0A0G4IMJ8</accession>
<dbReference type="EMBL" id="CDSF01000057">
    <property type="protein sequence ID" value="CEO96330.1"/>
    <property type="molecule type" value="Genomic_DNA"/>
</dbReference>
<evidence type="ECO:0000313" key="2">
    <source>
        <dbReference type="EMBL" id="CEO96330.1"/>
    </source>
</evidence>
<evidence type="ECO:0000256" key="1">
    <source>
        <dbReference type="SAM" id="MobiDB-lite"/>
    </source>
</evidence>
<organism evidence="2 3">
    <name type="scientific">Plasmodiophora brassicae</name>
    <name type="common">Clubroot disease agent</name>
    <dbReference type="NCBI Taxonomy" id="37360"/>
    <lineage>
        <taxon>Eukaryota</taxon>
        <taxon>Sar</taxon>
        <taxon>Rhizaria</taxon>
        <taxon>Endomyxa</taxon>
        <taxon>Phytomyxea</taxon>
        <taxon>Plasmodiophorida</taxon>
        <taxon>Plasmodiophoridae</taxon>
        <taxon>Plasmodiophora</taxon>
    </lineage>
</organism>